<keyword evidence="2" id="KW-1185">Reference proteome</keyword>
<gene>
    <name evidence="1" type="ORF">BU23DRAFT_188779</name>
</gene>
<reference evidence="1" key="1">
    <citation type="journal article" date="2020" name="Stud. Mycol.">
        <title>101 Dothideomycetes genomes: a test case for predicting lifestyles and emergence of pathogens.</title>
        <authorList>
            <person name="Haridas S."/>
            <person name="Albert R."/>
            <person name="Binder M."/>
            <person name="Bloem J."/>
            <person name="Labutti K."/>
            <person name="Salamov A."/>
            <person name="Andreopoulos B."/>
            <person name="Baker S."/>
            <person name="Barry K."/>
            <person name="Bills G."/>
            <person name="Bluhm B."/>
            <person name="Cannon C."/>
            <person name="Castanera R."/>
            <person name="Culley D."/>
            <person name="Daum C."/>
            <person name="Ezra D."/>
            <person name="Gonzalez J."/>
            <person name="Henrissat B."/>
            <person name="Kuo A."/>
            <person name="Liang C."/>
            <person name="Lipzen A."/>
            <person name="Lutzoni F."/>
            <person name="Magnuson J."/>
            <person name="Mondo S."/>
            <person name="Nolan M."/>
            <person name="Ohm R."/>
            <person name="Pangilinan J."/>
            <person name="Park H.-J."/>
            <person name="Ramirez L."/>
            <person name="Alfaro M."/>
            <person name="Sun H."/>
            <person name="Tritt A."/>
            <person name="Yoshinaga Y."/>
            <person name="Zwiers L.-H."/>
            <person name="Turgeon B."/>
            <person name="Goodwin S."/>
            <person name="Spatafora J."/>
            <person name="Crous P."/>
            <person name="Grigoriev I."/>
        </authorList>
    </citation>
    <scope>NUCLEOTIDE SEQUENCE</scope>
    <source>
        <strain evidence="1">CBS 107.79</strain>
    </source>
</reference>
<proteinExistence type="predicted"/>
<evidence type="ECO:0000313" key="1">
    <source>
        <dbReference type="EMBL" id="KAF1978815.1"/>
    </source>
</evidence>
<dbReference type="Proteomes" id="UP000800036">
    <property type="component" value="Unassembled WGS sequence"/>
</dbReference>
<accession>A0A6A5VPF7</accession>
<sequence length="310" mass="34411">MSFLRIIPEIYANAGRMVYASLKNFLAPKSLNESNSTATILLTRSLKEYEGPATILAKPFDSRSRPAWMSQGFTPSNTYEDHIEPFLSLSEAELQDEEAMHAYHAHTSLLALPHLVFTPNLAPLDPSIAYTLSASSQDGDIAIHFSEAHEALLRAVHLISPACRSHPAFTSPLHPNTPFSSPLVSVMETYIRVTHATLPHSIRVAPPWQIRDELETCLLLAFAPYVTSRPFLTAQGENVLVPELVGGMVKEGAKGSLVQIREALQICELFELEGSEEFLGVWEAWVQVVECFVGLLVLRHEGREGEVRWV</sequence>
<dbReference type="OrthoDB" id="3797671at2759"/>
<protein>
    <submittedName>
        <fullName evidence="1">Uncharacterized protein</fullName>
    </submittedName>
</protein>
<name>A0A6A5VPF7_9PLEO</name>
<dbReference type="AlphaFoldDB" id="A0A6A5VPF7"/>
<organism evidence="1 2">
    <name type="scientific">Bimuria novae-zelandiae CBS 107.79</name>
    <dbReference type="NCBI Taxonomy" id="1447943"/>
    <lineage>
        <taxon>Eukaryota</taxon>
        <taxon>Fungi</taxon>
        <taxon>Dikarya</taxon>
        <taxon>Ascomycota</taxon>
        <taxon>Pezizomycotina</taxon>
        <taxon>Dothideomycetes</taxon>
        <taxon>Pleosporomycetidae</taxon>
        <taxon>Pleosporales</taxon>
        <taxon>Massarineae</taxon>
        <taxon>Didymosphaeriaceae</taxon>
        <taxon>Bimuria</taxon>
    </lineage>
</organism>
<evidence type="ECO:0000313" key="2">
    <source>
        <dbReference type="Proteomes" id="UP000800036"/>
    </source>
</evidence>
<dbReference type="EMBL" id="ML976659">
    <property type="protein sequence ID" value="KAF1978815.1"/>
    <property type="molecule type" value="Genomic_DNA"/>
</dbReference>